<evidence type="ECO:0008006" key="3">
    <source>
        <dbReference type="Google" id="ProtNLM"/>
    </source>
</evidence>
<gene>
    <name evidence="1" type="ORF">Lspi_2547</name>
</gene>
<organism evidence="1 2">
    <name type="scientific">Legionella spiritensis</name>
    <dbReference type="NCBI Taxonomy" id="452"/>
    <lineage>
        <taxon>Bacteria</taxon>
        <taxon>Pseudomonadati</taxon>
        <taxon>Pseudomonadota</taxon>
        <taxon>Gammaproteobacteria</taxon>
        <taxon>Legionellales</taxon>
        <taxon>Legionellaceae</taxon>
        <taxon>Legionella</taxon>
    </lineage>
</organism>
<dbReference type="RefSeq" id="WP_058484427.1">
    <property type="nucleotide sequence ID" value="NZ_CAAAII010000006.1"/>
</dbReference>
<comment type="caution">
    <text evidence="1">The sequence shown here is derived from an EMBL/GenBank/DDBJ whole genome shotgun (WGS) entry which is preliminary data.</text>
</comment>
<proteinExistence type="predicted"/>
<dbReference type="PATRIC" id="fig|452.5.peg.2817"/>
<evidence type="ECO:0000313" key="2">
    <source>
        <dbReference type="Proteomes" id="UP000054877"/>
    </source>
</evidence>
<dbReference type="OrthoDB" id="5650425at2"/>
<keyword evidence="2" id="KW-1185">Reference proteome</keyword>
<dbReference type="Proteomes" id="UP000054877">
    <property type="component" value="Unassembled WGS sequence"/>
</dbReference>
<protein>
    <recommendedName>
        <fullName evidence="3">Alpha/beta hydrolase family protein</fullName>
    </recommendedName>
</protein>
<sequence length="235" mass="25884">MKKKAVLVIAPIMPDSSEMAGIAASLSFLTPFCDLELLDPLTVIDQSLPDTAYYEAWQQQIADYSGQYDAFIGFAFGGVILQQCFSVLENYSRPVLLLSAPTFADETLSRTLRQVVTCCEADQLEQGLSLLYRHVYHPNPQPFSDWSSLDRPDAKKRMITGLRRVLATDSSAIVRSTTHPHLHLIGACSDLVNANNVIPPATGKLVIVPKASMRVLQDNPSFCKPLIQEVLCGET</sequence>
<dbReference type="EMBL" id="LNYX01000031">
    <property type="protein sequence ID" value="KTD61917.1"/>
    <property type="molecule type" value="Genomic_DNA"/>
</dbReference>
<reference evidence="1 2" key="1">
    <citation type="submission" date="2015-11" db="EMBL/GenBank/DDBJ databases">
        <title>Genomic analysis of 38 Legionella species identifies large and diverse effector repertoires.</title>
        <authorList>
            <person name="Burstein D."/>
            <person name="Amaro F."/>
            <person name="Zusman T."/>
            <person name="Lifshitz Z."/>
            <person name="Cohen O."/>
            <person name="Gilbert J.A."/>
            <person name="Pupko T."/>
            <person name="Shuman H.A."/>
            <person name="Segal G."/>
        </authorList>
    </citation>
    <scope>NUCLEOTIDE SEQUENCE [LARGE SCALE GENOMIC DNA]</scope>
    <source>
        <strain evidence="1 2">Mt.St.Helens-9</strain>
    </source>
</reference>
<dbReference type="STRING" id="452.Lspi_2547"/>
<dbReference type="AlphaFoldDB" id="A0A0W0YYF0"/>
<accession>A0A0W0YYF0</accession>
<evidence type="ECO:0000313" key="1">
    <source>
        <dbReference type="EMBL" id="KTD61917.1"/>
    </source>
</evidence>
<name>A0A0W0YYF0_LEGSP</name>